<proteinExistence type="predicted"/>
<name>A0AAD5KB84_9FUNG</name>
<dbReference type="PANTHER" id="PTHR37471:SF1">
    <property type="entry name" value="AB HYDROLASE-1 DOMAIN-CONTAINING PROTEIN"/>
    <property type="match status" value="1"/>
</dbReference>
<feature type="chain" id="PRO_5042249625" evidence="1">
    <location>
        <begin position="20"/>
        <end position="488"/>
    </location>
</feature>
<dbReference type="InterPro" id="IPR000073">
    <property type="entry name" value="AB_hydrolase_1"/>
</dbReference>
<dbReference type="PANTHER" id="PTHR37471">
    <property type="entry name" value="UNNAMED PRODUCT"/>
    <property type="match status" value="1"/>
</dbReference>
<dbReference type="Proteomes" id="UP001209540">
    <property type="component" value="Unassembled WGS sequence"/>
</dbReference>
<dbReference type="GO" id="GO:0016787">
    <property type="term" value="F:hydrolase activity"/>
    <property type="evidence" value="ECO:0007669"/>
    <property type="project" value="UniProtKB-KW"/>
</dbReference>
<dbReference type="EMBL" id="JAIXMP010000017">
    <property type="protein sequence ID" value="KAI9259608.1"/>
    <property type="molecule type" value="Genomic_DNA"/>
</dbReference>
<dbReference type="SUPFAM" id="SSF53474">
    <property type="entry name" value="alpha/beta-Hydrolases"/>
    <property type="match status" value="1"/>
</dbReference>
<dbReference type="Pfam" id="PF00561">
    <property type="entry name" value="Abhydrolase_1"/>
    <property type="match status" value="1"/>
</dbReference>
<keyword evidence="3" id="KW-0378">Hydrolase</keyword>
<evidence type="ECO:0000313" key="3">
    <source>
        <dbReference type="EMBL" id="KAI9259608.1"/>
    </source>
</evidence>
<organism evidence="3 4">
    <name type="scientific">Phascolomyces articulosus</name>
    <dbReference type="NCBI Taxonomy" id="60185"/>
    <lineage>
        <taxon>Eukaryota</taxon>
        <taxon>Fungi</taxon>
        <taxon>Fungi incertae sedis</taxon>
        <taxon>Mucoromycota</taxon>
        <taxon>Mucoromycotina</taxon>
        <taxon>Mucoromycetes</taxon>
        <taxon>Mucorales</taxon>
        <taxon>Lichtheimiaceae</taxon>
        <taxon>Phascolomyces</taxon>
    </lineage>
</organism>
<dbReference type="AlphaFoldDB" id="A0AAD5KB84"/>
<sequence length="488" mass="57730">MFLFIWFLLELTFWLYIRQTWIRLQQRVKPHGLPSFEERWRLYWNCIHTMKDENFEDWVTGWCYLKDSPRREHPKFSEIYKENLATLLAWAFWGEDLETVQSNVIYAAELEKMVHNLEVIFSVKFPTGYNPHVQCIRPPLDSFKYIHRPLILYLGNFVFTTLFNYLFLEKFAKFRSYGTDRPGVRWGSLFNLFLSTTSTATNTAKHQHLVYWYREGKRTPSTNSYDNNITPIIFIHGIGTGLHLYMDFIRRIISLEQPVFCIELPHVSSRLVEHIPTPQETVGEIQTMLNTHKYTKATIVGHSLGTIVAGWMAKFATHRVSGLVLIDPICFLLNFHYTAYNMLHRVPSKFTEYLIHYVASRELYINYYFHRHFHWYQNVFFIRDTPTSNTPLFSTPIATQKIEEENDPKNQLYNNTTVYLSECDVIVNAQQIEKYLKKRTIDTTMMKNMEHAGYLTQPVWLQRILSDIEDMVSSPTTSTKEIDEAIAI</sequence>
<feature type="signal peptide" evidence="1">
    <location>
        <begin position="1"/>
        <end position="19"/>
    </location>
</feature>
<protein>
    <submittedName>
        <fullName evidence="3">Alpha/Beta hydrolase protein</fullName>
    </submittedName>
</protein>
<keyword evidence="4" id="KW-1185">Reference proteome</keyword>
<evidence type="ECO:0000259" key="2">
    <source>
        <dbReference type="Pfam" id="PF00561"/>
    </source>
</evidence>
<reference evidence="3" key="2">
    <citation type="submission" date="2023-02" db="EMBL/GenBank/DDBJ databases">
        <authorList>
            <consortium name="DOE Joint Genome Institute"/>
            <person name="Mondo S.J."/>
            <person name="Chang Y."/>
            <person name="Wang Y."/>
            <person name="Ahrendt S."/>
            <person name="Andreopoulos W."/>
            <person name="Barry K."/>
            <person name="Beard J."/>
            <person name="Benny G.L."/>
            <person name="Blankenship S."/>
            <person name="Bonito G."/>
            <person name="Cuomo C."/>
            <person name="Desiro A."/>
            <person name="Gervers K.A."/>
            <person name="Hundley H."/>
            <person name="Kuo A."/>
            <person name="LaButti K."/>
            <person name="Lang B.F."/>
            <person name="Lipzen A."/>
            <person name="O'Donnell K."/>
            <person name="Pangilinan J."/>
            <person name="Reynolds N."/>
            <person name="Sandor L."/>
            <person name="Smith M.W."/>
            <person name="Tsang A."/>
            <person name="Grigoriev I.V."/>
            <person name="Stajich J.E."/>
            <person name="Spatafora J.W."/>
        </authorList>
    </citation>
    <scope>NUCLEOTIDE SEQUENCE</scope>
    <source>
        <strain evidence="3">RSA 2281</strain>
    </source>
</reference>
<dbReference type="Gene3D" id="3.40.50.1820">
    <property type="entry name" value="alpha/beta hydrolase"/>
    <property type="match status" value="1"/>
</dbReference>
<keyword evidence="1" id="KW-0732">Signal</keyword>
<gene>
    <name evidence="3" type="ORF">BDA99DRAFT_513678</name>
</gene>
<dbReference type="InterPro" id="IPR029058">
    <property type="entry name" value="AB_hydrolase_fold"/>
</dbReference>
<reference evidence="3" key="1">
    <citation type="journal article" date="2022" name="IScience">
        <title>Evolution of zygomycete secretomes and the origins of terrestrial fungal ecologies.</title>
        <authorList>
            <person name="Chang Y."/>
            <person name="Wang Y."/>
            <person name="Mondo S."/>
            <person name="Ahrendt S."/>
            <person name="Andreopoulos W."/>
            <person name="Barry K."/>
            <person name="Beard J."/>
            <person name="Benny G.L."/>
            <person name="Blankenship S."/>
            <person name="Bonito G."/>
            <person name="Cuomo C."/>
            <person name="Desiro A."/>
            <person name="Gervers K.A."/>
            <person name="Hundley H."/>
            <person name="Kuo A."/>
            <person name="LaButti K."/>
            <person name="Lang B.F."/>
            <person name="Lipzen A."/>
            <person name="O'Donnell K."/>
            <person name="Pangilinan J."/>
            <person name="Reynolds N."/>
            <person name="Sandor L."/>
            <person name="Smith M.E."/>
            <person name="Tsang A."/>
            <person name="Grigoriev I.V."/>
            <person name="Stajich J.E."/>
            <person name="Spatafora J.W."/>
        </authorList>
    </citation>
    <scope>NUCLEOTIDE SEQUENCE</scope>
    <source>
        <strain evidence="3">RSA 2281</strain>
    </source>
</reference>
<comment type="caution">
    <text evidence="3">The sequence shown here is derived from an EMBL/GenBank/DDBJ whole genome shotgun (WGS) entry which is preliminary data.</text>
</comment>
<accession>A0AAD5KB84</accession>
<evidence type="ECO:0000256" key="1">
    <source>
        <dbReference type="SAM" id="SignalP"/>
    </source>
</evidence>
<evidence type="ECO:0000313" key="4">
    <source>
        <dbReference type="Proteomes" id="UP001209540"/>
    </source>
</evidence>
<feature type="domain" description="AB hydrolase-1" evidence="2">
    <location>
        <begin position="231"/>
        <end position="349"/>
    </location>
</feature>